<sequence>MQTQEKDLSDQNALPPELNAGGSSPLLSGYDAGPQRFTTEPSYYLALAAVLIGTYACFSNDLKLFFLSAAALATLTTVLYIAAERFIFRGVKELNEFRAPFEGVFVLALGSVMPGLILGACSLSCLTDKQGGNIFTEACKIGFLLSVPSFNFIVWKSVRKGYLNRPRLTALMNGFAIGSTAVWSMILLNLQFNPENVSYCKFGWMLLITLSPIMLIASVLLGLDLWLKSASNIRRITVSFSLTGALLAAMLLSAPYIRSQYIQGLIDTVKNFNGIEGEEGAESAAKLSHLRKLAKDEDLLPAIYPLGGLDLSKLLIKQRGIDIDNPREVDFYFTLTSRHPQTAKLDESTDNRVYQPTDGLVITDSQFHSSVDTPSLTSTVEWDLRMLNQTETDAELFAHLNLPQGAVINRATAWVDGSSRECVISQTELAPVNYAPASRAHLDPLIITQSKPNSADLSFYPVARNGGNSRLVLSFNIPLRGVNQDSCELPLPDIDDSNFKTPKRHKMTISSTNRLLAKPNGLNHAVTITKESSYLISGIIKSDNVALSSSSDNGTSKSTADAKSIDTNIKIEKTDTSQGRCIRFERKISQAPITIRDPFSKNPIYITQRELVIKRPPTRELALVLDTSSSMKNHAAAIKDLLRDIPESLPAAVYFTAYDEVEKKQRVIREQPKPVIQILESLYKEGGEDNAAAVKLALENTSETQNNTVIWIHGPQPQFNQSLANEMLELAHPIKLLDYQISGLKSNLPEKLQELDYSHKLSYERIEVNKSGSMLKNLEQVLAGNAETTTIERKTSSKNSGTITFAQNERLAAQIAQIWAKEECERLEKQGESKEAQRLALAHRIVSKDTGAVVLENPRQYKQHRIAPRIIKLTNPTTTTSSSSGARYGGIIGQAVDPRYGQSNMVGMLADYGYDTARDIVRFLSVIALIIGVGLAFGILKSASSVKPKLLVKAVAIALLLPVAVHVLGTWAINNYGGLGGGL</sequence>
<evidence type="ECO:0000313" key="3">
    <source>
        <dbReference type="EMBL" id="MBN8661734.1"/>
    </source>
</evidence>
<feature type="transmembrane region" description="Helical" evidence="2">
    <location>
        <begin position="238"/>
        <end position="257"/>
    </location>
</feature>
<keyword evidence="2" id="KW-0812">Transmembrane</keyword>
<proteinExistence type="predicted"/>
<feature type="transmembrane region" description="Helical" evidence="2">
    <location>
        <begin position="920"/>
        <end position="940"/>
    </location>
</feature>
<feature type="transmembrane region" description="Helical" evidence="2">
    <location>
        <begin position="202"/>
        <end position="226"/>
    </location>
</feature>
<keyword evidence="2" id="KW-1133">Transmembrane helix</keyword>
<comment type="caution">
    <text evidence="3">The sequence shown here is derived from an EMBL/GenBank/DDBJ whole genome shotgun (WGS) entry which is preliminary data.</text>
</comment>
<feature type="transmembrane region" description="Helical" evidence="2">
    <location>
        <begin position="103"/>
        <end position="126"/>
    </location>
</feature>
<dbReference type="EMBL" id="JAFLCK010000024">
    <property type="protein sequence ID" value="MBN8661734.1"/>
    <property type="molecule type" value="Genomic_DNA"/>
</dbReference>
<feature type="transmembrane region" description="Helical" evidence="2">
    <location>
        <begin position="41"/>
        <end position="58"/>
    </location>
</feature>
<keyword evidence="2" id="KW-0472">Membrane</keyword>
<gene>
    <name evidence="3" type="ORF">J0M35_15315</name>
</gene>
<feature type="transmembrane region" description="Helical" evidence="2">
    <location>
        <begin position="168"/>
        <end position="190"/>
    </location>
</feature>
<reference evidence="3" key="1">
    <citation type="submission" date="2021-02" db="EMBL/GenBank/DDBJ databases">
        <title>Genome-Resolved Metagenomics of a Microbial Community Performing Photosynthetic Biological Nutrient Removal.</title>
        <authorList>
            <person name="Mcdaniel E.A."/>
        </authorList>
    </citation>
    <scope>NUCLEOTIDE SEQUENCE</scope>
    <source>
        <strain evidence="3">UWPOB_OBS1</strain>
    </source>
</reference>
<name>A0A8J7TMH8_9BACT</name>
<protein>
    <submittedName>
        <fullName evidence="3">Uncharacterized protein</fullName>
    </submittedName>
</protein>
<organism evidence="3 4">
    <name type="scientific">Candidatus Obscuribacter phosphatis</name>
    <dbReference type="NCBI Taxonomy" id="1906157"/>
    <lineage>
        <taxon>Bacteria</taxon>
        <taxon>Bacillati</taxon>
        <taxon>Candidatus Melainabacteria</taxon>
        <taxon>Candidatus Obscuribacterales</taxon>
        <taxon>Candidatus Obscuribacteraceae</taxon>
        <taxon>Candidatus Obscuribacter</taxon>
    </lineage>
</organism>
<evidence type="ECO:0000256" key="2">
    <source>
        <dbReference type="SAM" id="Phobius"/>
    </source>
</evidence>
<accession>A0A8J7TMH8</accession>
<dbReference type="AlphaFoldDB" id="A0A8J7TMH8"/>
<feature type="transmembrane region" description="Helical" evidence="2">
    <location>
        <begin position="65"/>
        <end position="83"/>
    </location>
</feature>
<feature type="transmembrane region" description="Helical" evidence="2">
    <location>
        <begin position="952"/>
        <end position="973"/>
    </location>
</feature>
<evidence type="ECO:0000256" key="1">
    <source>
        <dbReference type="SAM" id="MobiDB-lite"/>
    </source>
</evidence>
<feature type="region of interest" description="Disordered" evidence="1">
    <location>
        <begin position="1"/>
        <end position="26"/>
    </location>
</feature>
<evidence type="ECO:0000313" key="4">
    <source>
        <dbReference type="Proteomes" id="UP000664277"/>
    </source>
</evidence>
<dbReference type="Proteomes" id="UP000664277">
    <property type="component" value="Unassembled WGS sequence"/>
</dbReference>